<dbReference type="AlphaFoldDB" id="A0AAW5BTV6"/>
<dbReference type="Proteomes" id="UP001299608">
    <property type="component" value="Unassembled WGS sequence"/>
</dbReference>
<dbReference type="GO" id="GO:0008483">
    <property type="term" value="F:transaminase activity"/>
    <property type="evidence" value="ECO:0007669"/>
    <property type="project" value="UniProtKB-KW"/>
</dbReference>
<organism evidence="1 2">
    <name type="scientific">Enterocloster aldenensis</name>
    <dbReference type="NCBI Taxonomy" id="358742"/>
    <lineage>
        <taxon>Bacteria</taxon>
        <taxon>Bacillati</taxon>
        <taxon>Bacillota</taxon>
        <taxon>Clostridia</taxon>
        <taxon>Lachnospirales</taxon>
        <taxon>Lachnospiraceae</taxon>
        <taxon>Enterocloster</taxon>
    </lineage>
</organism>
<proteinExistence type="predicted"/>
<keyword evidence="1" id="KW-0808">Transferase</keyword>
<evidence type="ECO:0000313" key="2">
    <source>
        <dbReference type="Proteomes" id="UP001299608"/>
    </source>
</evidence>
<dbReference type="RefSeq" id="WP_238053341.1">
    <property type="nucleotide sequence ID" value="NZ_JAKNGE010000001.1"/>
</dbReference>
<protein>
    <submittedName>
        <fullName evidence="1">PLP-dependent aspartate aminotransferase family protein</fullName>
    </submittedName>
</protein>
<dbReference type="EMBL" id="JAKNGE010000001">
    <property type="protein sequence ID" value="MCG4744030.1"/>
    <property type="molecule type" value="Genomic_DNA"/>
</dbReference>
<evidence type="ECO:0000313" key="1">
    <source>
        <dbReference type="EMBL" id="MCG4744030.1"/>
    </source>
</evidence>
<comment type="caution">
    <text evidence="1">The sequence shown here is derived from an EMBL/GenBank/DDBJ whole genome shotgun (WGS) entry which is preliminary data.</text>
</comment>
<accession>A0AAW5BTV6</accession>
<gene>
    <name evidence="1" type="ORF">L0N08_01225</name>
</gene>
<name>A0AAW5BTV6_9FIRM</name>
<sequence>MAKRIALWLFYADGHTERKEFSSSMKAVSWLEKHPEVVKVRQVLN</sequence>
<reference evidence="1" key="1">
    <citation type="submission" date="2022-01" db="EMBL/GenBank/DDBJ databases">
        <title>Collection of gut derived symbiotic bacterial strains cultured from healthy donors.</title>
        <authorList>
            <person name="Lin H."/>
            <person name="Kohout C."/>
            <person name="Waligurski E."/>
            <person name="Pamer E.G."/>
        </authorList>
    </citation>
    <scope>NUCLEOTIDE SEQUENCE</scope>
    <source>
        <strain evidence="1">DFI.6.55</strain>
    </source>
</reference>
<keyword evidence="1" id="KW-0032">Aminotransferase</keyword>